<dbReference type="AlphaFoldDB" id="A0A1I2GWT7"/>
<evidence type="ECO:0000313" key="2">
    <source>
        <dbReference type="Proteomes" id="UP000199119"/>
    </source>
</evidence>
<keyword evidence="2" id="KW-1185">Reference proteome</keyword>
<organism evidence="1 2">
    <name type="scientific">Paracidovorax wautersii</name>
    <dbReference type="NCBI Taxonomy" id="1177982"/>
    <lineage>
        <taxon>Bacteria</taxon>
        <taxon>Pseudomonadati</taxon>
        <taxon>Pseudomonadota</taxon>
        <taxon>Betaproteobacteria</taxon>
        <taxon>Burkholderiales</taxon>
        <taxon>Comamonadaceae</taxon>
        <taxon>Paracidovorax</taxon>
    </lineage>
</organism>
<dbReference type="RefSeq" id="WP_139222893.1">
    <property type="nucleotide sequence ID" value="NZ_FONX01000017.1"/>
</dbReference>
<protein>
    <submittedName>
        <fullName evidence="1">Uncharacterized protein</fullName>
    </submittedName>
</protein>
<evidence type="ECO:0000313" key="1">
    <source>
        <dbReference type="EMBL" id="SFF22185.1"/>
    </source>
</evidence>
<dbReference type="EMBL" id="FONX01000017">
    <property type="protein sequence ID" value="SFF22185.1"/>
    <property type="molecule type" value="Genomic_DNA"/>
</dbReference>
<name>A0A1I2GWT7_9BURK</name>
<gene>
    <name evidence="1" type="ORF">SAMN04489711_11788</name>
</gene>
<reference evidence="2" key="1">
    <citation type="submission" date="2016-10" db="EMBL/GenBank/DDBJ databases">
        <authorList>
            <person name="Varghese N."/>
            <person name="Submissions S."/>
        </authorList>
    </citation>
    <scope>NUCLEOTIDE SEQUENCE [LARGE SCALE GENOMIC DNA]</scope>
    <source>
        <strain evidence="2">DSM 27981</strain>
    </source>
</reference>
<sequence length="412" mass="45381">MQRIVFYSWQSDLPSAGNRNLIQESLERAIRAIGRDHDAGIQAVLDRDTANLAGSPDIANSILAKIAVSDVFVADVSIVNASAARPSPNPNVLVELGYAIAELGWENTILVQNGVYGGPELLPFDLRGRRTVVYHKAGTDQPAEPRALLQGRLETALRSALTTDEVGNLPSGANAPVWWGRWTSRWNEMAGGNLFIREVGPRGFLFDLAVFNGAHHGRITSYARLLSHDLAFAKVPNGPGEPAGELVFRRKHSEAGRAIEINEAARCRYWGGMRAHFSGNYIHESEPWFESGLMNELELARLYQLVGEYMSSMRTCTSDIGLGECADGEGITVVWGGVAGLYTQMESIVMFDQLGQMWAAYIDSEEDCVRYFTNVPDARGTLPATIEKWRENFADKTVRYCDPARVVPVSSM</sequence>
<dbReference type="OrthoDB" id="8910972at2"/>
<accession>A0A1I2GWT7</accession>
<dbReference type="Proteomes" id="UP000199119">
    <property type="component" value="Unassembled WGS sequence"/>
</dbReference>
<proteinExistence type="predicted"/>